<evidence type="ECO:0000256" key="5">
    <source>
        <dbReference type="ARBA" id="ARBA00022833"/>
    </source>
</evidence>
<dbReference type="PANTHER" id="PTHR43114:SF6">
    <property type="entry name" value="ADENINE DEAMINASE"/>
    <property type="match status" value="1"/>
</dbReference>
<keyword evidence="7" id="KW-0614">Plasmid</keyword>
<dbReference type="SUPFAM" id="SSF51556">
    <property type="entry name" value="Metallo-dependent hydrolases"/>
    <property type="match status" value="1"/>
</dbReference>
<keyword evidence="5" id="KW-0862">Zinc</keyword>
<dbReference type="PANTHER" id="PTHR43114">
    <property type="entry name" value="ADENINE DEAMINASE"/>
    <property type="match status" value="1"/>
</dbReference>
<keyword evidence="3" id="KW-0479">Metal-binding</keyword>
<keyword evidence="10" id="KW-1185">Reference proteome</keyword>
<reference evidence="8 10" key="2">
    <citation type="submission" date="2020-08" db="EMBL/GenBank/DDBJ databases">
        <title>Genomic Encyclopedia of Type Strains, Phase IV (KMG-IV): sequencing the most valuable type-strain genomes for metagenomic binning, comparative biology and taxonomic classification.</title>
        <authorList>
            <person name="Goeker M."/>
        </authorList>
    </citation>
    <scope>NUCLEOTIDE SEQUENCE [LARGE SCALE GENOMIC DNA]</scope>
    <source>
        <strain evidence="8 10">DSM 10368</strain>
    </source>
</reference>
<keyword evidence="4 8" id="KW-0378">Hydrolase</keyword>
<reference evidence="7 9" key="1">
    <citation type="submission" date="2016-03" db="EMBL/GenBank/DDBJ databases">
        <title>Complete genome of Aminobacter aminovorans KCTC 2477.</title>
        <authorList>
            <person name="Kim K.M."/>
        </authorList>
    </citation>
    <scope>NUCLEOTIDE SEQUENCE [LARGE SCALE GENOMIC DNA]</scope>
    <source>
        <strain evidence="7 9">KCTC 2477</strain>
        <plasmid evidence="7 9">pAA02</plasmid>
    </source>
</reference>
<dbReference type="GO" id="GO:0046872">
    <property type="term" value="F:metal ion binding"/>
    <property type="evidence" value="ECO:0007669"/>
    <property type="project" value="UniProtKB-KW"/>
</dbReference>
<evidence type="ECO:0000313" key="10">
    <source>
        <dbReference type="Proteomes" id="UP000577697"/>
    </source>
</evidence>
<gene>
    <name evidence="7" type="ORF">AA2016_6272</name>
    <name evidence="8" type="ORF">FHS67_001382</name>
</gene>
<accession>A0AAC8YVH0</accession>
<dbReference type="InterPro" id="IPR006330">
    <property type="entry name" value="Ado/ade_deaminase"/>
</dbReference>
<dbReference type="GO" id="GO:0006146">
    <property type="term" value="P:adenine catabolic process"/>
    <property type="evidence" value="ECO:0007669"/>
    <property type="project" value="TreeGrafter"/>
</dbReference>
<evidence type="ECO:0000313" key="9">
    <source>
        <dbReference type="Proteomes" id="UP000075755"/>
    </source>
</evidence>
<proteinExistence type="inferred from homology"/>
<evidence type="ECO:0000256" key="2">
    <source>
        <dbReference type="ARBA" id="ARBA00006676"/>
    </source>
</evidence>
<dbReference type="InterPro" id="IPR032466">
    <property type="entry name" value="Metal_Hydrolase"/>
</dbReference>
<dbReference type="RefSeq" id="WP_067969259.1">
    <property type="nucleotide sequence ID" value="NZ_CP015007.1"/>
</dbReference>
<dbReference type="EMBL" id="JACICB010000004">
    <property type="protein sequence ID" value="MBB3705072.1"/>
    <property type="molecule type" value="Genomic_DNA"/>
</dbReference>
<sequence>MFSGELKAFLERIPKTDLHIHLLGSIRPGTLVELAGRRGFPLPGRTQDSLYRYEDFPEFLELLRIASLSLIERDDFARVAYEILEDAQRRNCRHLELFFNPSVSFEQGVAYDTMVDGLIDGLRQARKDYGITCLLIPSIDREKDADTAAQMVELVIGSRRDEVVGIGMDFAEGKGPPQKFIQAYRLAAKAGLKRTAHVCEDNQPLPLAPPGHLRICLEELGCDRVDHGYNLLADPAETILARDRGTHFCITVKTAKKSNLGNRLIAVRLMHDAGLLINIGTDDPYLHDTDLTDSWTRLFHESGWGIRDVRAIALQGVDACWLENEEKKMLRTEVERAIDELILDIWPTVQPGYIA</sequence>
<dbReference type="AlphaFoldDB" id="A0AAC8YVH0"/>
<evidence type="ECO:0000256" key="1">
    <source>
        <dbReference type="ARBA" id="ARBA00001947"/>
    </source>
</evidence>
<protein>
    <submittedName>
        <fullName evidence="8">Adenosine deaminase</fullName>
        <ecNumber evidence="8">3.5.4.4</ecNumber>
    </submittedName>
</protein>
<evidence type="ECO:0000313" key="7">
    <source>
        <dbReference type="EMBL" id="AMS45170.1"/>
    </source>
</evidence>
<comment type="cofactor">
    <cofactor evidence="1">
        <name>Zn(2+)</name>
        <dbReference type="ChEBI" id="CHEBI:29105"/>
    </cofactor>
</comment>
<dbReference type="Proteomes" id="UP000075755">
    <property type="component" value="Plasmid pAA02"/>
</dbReference>
<evidence type="ECO:0000259" key="6">
    <source>
        <dbReference type="Pfam" id="PF00962"/>
    </source>
</evidence>
<geneLocation type="plasmid" evidence="7 9">
    <name>pAA02</name>
</geneLocation>
<evidence type="ECO:0000256" key="4">
    <source>
        <dbReference type="ARBA" id="ARBA00022801"/>
    </source>
</evidence>
<dbReference type="Gene3D" id="3.20.20.140">
    <property type="entry name" value="Metal-dependent hydrolases"/>
    <property type="match status" value="1"/>
</dbReference>
<dbReference type="GO" id="GO:0043103">
    <property type="term" value="P:hypoxanthine salvage"/>
    <property type="evidence" value="ECO:0007669"/>
    <property type="project" value="TreeGrafter"/>
</dbReference>
<evidence type="ECO:0000313" key="8">
    <source>
        <dbReference type="EMBL" id="MBB3705072.1"/>
    </source>
</evidence>
<name>A0AAC8YVH0_AMIAI</name>
<feature type="domain" description="Adenosine deaminase" evidence="6">
    <location>
        <begin position="14"/>
        <end position="335"/>
    </location>
</feature>
<organism evidence="7 9">
    <name type="scientific">Aminobacter aminovorans</name>
    <name type="common">Chelatobacter heintzii</name>
    <dbReference type="NCBI Taxonomy" id="83263"/>
    <lineage>
        <taxon>Bacteria</taxon>
        <taxon>Pseudomonadati</taxon>
        <taxon>Pseudomonadota</taxon>
        <taxon>Alphaproteobacteria</taxon>
        <taxon>Hyphomicrobiales</taxon>
        <taxon>Phyllobacteriaceae</taxon>
        <taxon>Aminobacter</taxon>
    </lineage>
</organism>
<dbReference type="GO" id="GO:0005829">
    <property type="term" value="C:cytosol"/>
    <property type="evidence" value="ECO:0007669"/>
    <property type="project" value="TreeGrafter"/>
</dbReference>
<dbReference type="Pfam" id="PF00962">
    <property type="entry name" value="A_deaminase"/>
    <property type="match status" value="1"/>
</dbReference>
<dbReference type="Proteomes" id="UP000577697">
    <property type="component" value="Unassembled WGS sequence"/>
</dbReference>
<dbReference type="EC" id="3.5.4.4" evidence="8"/>
<dbReference type="GO" id="GO:0000034">
    <property type="term" value="F:adenine deaminase activity"/>
    <property type="evidence" value="ECO:0007669"/>
    <property type="project" value="TreeGrafter"/>
</dbReference>
<dbReference type="InterPro" id="IPR001365">
    <property type="entry name" value="A_deaminase_dom"/>
</dbReference>
<dbReference type="KEGG" id="aak:AA2016_6272"/>
<dbReference type="EMBL" id="CP015007">
    <property type="protein sequence ID" value="AMS45170.1"/>
    <property type="molecule type" value="Genomic_DNA"/>
</dbReference>
<evidence type="ECO:0000256" key="3">
    <source>
        <dbReference type="ARBA" id="ARBA00022723"/>
    </source>
</evidence>
<comment type="similarity">
    <text evidence="2">Belongs to the metallo-dependent hydrolases superfamily. Adenosine and AMP deaminases family.</text>
</comment>